<protein>
    <submittedName>
        <fullName evidence="1">Uncharacterized protein</fullName>
    </submittedName>
</protein>
<dbReference type="AlphaFoldDB" id="A0A0E0IWY5"/>
<dbReference type="Gramene" id="ONIVA10G22200.1">
    <property type="protein sequence ID" value="ONIVA10G22200.1"/>
    <property type="gene ID" value="ONIVA10G22200"/>
</dbReference>
<name>A0A0E0IWY5_ORYNI</name>
<evidence type="ECO:0000313" key="1">
    <source>
        <dbReference type="EnsemblPlants" id="ONIVA10G22200.1"/>
    </source>
</evidence>
<evidence type="ECO:0000313" key="2">
    <source>
        <dbReference type="Proteomes" id="UP000006591"/>
    </source>
</evidence>
<keyword evidence="2" id="KW-1185">Reference proteome</keyword>
<dbReference type="HOGENOM" id="CLU_1771039_0_0_1"/>
<organism evidence="1">
    <name type="scientific">Oryza nivara</name>
    <name type="common">Indian wild rice</name>
    <name type="synonym">Oryza sativa f. spontanea</name>
    <dbReference type="NCBI Taxonomy" id="4536"/>
    <lineage>
        <taxon>Eukaryota</taxon>
        <taxon>Viridiplantae</taxon>
        <taxon>Streptophyta</taxon>
        <taxon>Embryophyta</taxon>
        <taxon>Tracheophyta</taxon>
        <taxon>Spermatophyta</taxon>
        <taxon>Magnoliopsida</taxon>
        <taxon>Liliopsida</taxon>
        <taxon>Poales</taxon>
        <taxon>Poaceae</taxon>
        <taxon>BOP clade</taxon>
        <taxon>Oryzoideae</taxon>
        <taxon>Oryzeae</taxon>
        <taxon>Oryzinae</taxon>
        <taxon>Oryza</taxon>
    </lineage>
</organism>
<dbReference type="EnsemblPlants" id="ONIVA10G22200.1">
    <property type="protein sequence ID" value="ONIVA10G22200.1"/>
    <property type="gene ID" value="ONIVA10G22200"/>
</dbReference>
<reference evidence="1" key="2">
    <citation type="submission" date="2018-04" db="EMBL/GenBank/DDBJ databases">
        <title>OnivRS2 (Oryza nivara Reference Sequence Version 2).</title>
        <authorList>
            <person name="Zhang J."/>
            <person name="Kudrna D."/>
            <person name="Lee S."/>
            <person name="Talag J."/>
            <person name="Rajasekar S."/>
            <person name="Welchert J."/>
            <person name="Hsing Y.-I."/>
            <person name="Wing R.A."/>
        </authorList>
    </citation>
    <scope>NUCLEOTIDE SEQUENCE [LARGE SCALE GENOMIC DNA]</scope>
</reference>
<sequence length="129" mass="13357">MGGVGGGGERSVAAAAKTKVGALMARALLVMSCVARLDDEDMGAGGGVEEAWATSRWRLSNADEVRHLMVRESMNGVVGNLGRSRGALAPSRRLSRGASSLPLPVLVTPCQGCLASSGPRWAREQRPAS</sequence>
<reference evidence="1" key="1">
    <citation type="submission" date="2015-04" db="UniProtKB">
        <authorList>
            <consortium name="EnsemblPlants"/>
        </authorList>
    </citation>
    <scope>IDENTIFICATION</scope>
    <source>
        <strain evidence="1">SL10</strain>
    </source>
</reference>
<proteinExistence type="predicted"/>
<dbReference type="Proteomes" id="UP000006591">
    <property type="component" value="Chromosome 10"/>
</dbReference>
<accession>A0A0E0IWY5</accession>